<feature type="chain" id="PRO_5003240194" description="Apple domain-containing protein" evidence="1">
    <location>
        <begin position="25"/>
        <end position="273"/>
    </location>
</feature>
<feature type="domain" description="Apple" evidence="3">
    <location>
        <begin position="123"/>
        <end position="162"/>
    </location>
</feature>
<evidence type="ECO:0000256" key="1">
    <source>
        <dbReference type="SAM" id="SignalP"/>
    </source>
</evidence>
<evidence type="ECO:0000313" key="4">
    <source>
        <dbReference type="EMBL" id="EFX83417.1"/>
    </source>
</evidence>
<keyword evidence="5" id="KW-1185">Reference proteome</keyword>
<feature type="domain" description="Apple" evidence="2">
    <location>
        <begin position="211"/>
        <end position="256"/>
    </location>
</feature>
<feature type="signal peptide" evidence="1">
    <location>
        <begin position="1"/>
        <end position="24"/>
    </location>
</feature>
<evidence type="ECO:0000259" key="3">
    <source>
        <dbReference type="Pfam" id="PF14295"/>
    </source>
</evidence>
<keyword evidence="1" id="KW-0732">Signal</keyword>
<reference evidence="4 5" key="1">
    <citation type="journal article" date="2011" name="Science">
        <title>The ecoresponsive genome of Daphnia pulex.</title>
        <authorList>
            <person name="Colbourne J.K."/>
            <person name="Pfrender M.E."/>
            <person name="Gilbert D."/>
            <person name="Thomas W.K."/>
            <person name="Tucker A."/>
            <person name="Oakley T.H."/>
            <person name="Tokishita S."/>
            <person name="Aerts A."/>
            <person name="Arnold G.J."/>
            <person name="Basu M.K."/>
            <person name="Bauer D.J."/>
            <person name="Caceres C.E."/>
            <person name="Carmel L."/>
            <person name="Casola C."/>
            <person name="Choi J.H."/>
            <person name="Detter J.C."/>
            <person name="Dong Q."/>
            <person name="Dusheyko S."/>
            <person name="Eads B.D."/>
            <person name="Frohlich T."/>
            <person name="Geiler-Samerotte K.A."/>
            <person name="Gerlach D."/>
            <person name="Hatcher P."/>
            <person name="Jogdeo S."/>
            <person name="Krijgsveld J."/>
            <person name="Kriventseva E.V."/>
            <person name="Kultz D."/>
            <person name="Laforsch C."/>
            <person name="Lindquist E."/>
            <person name="Lopez J."/>
            <person name="Manak J.R."/>
            <person name="Muller J."/>
            <person name="Pangilinan J."/>
            <person name="Patwardhan R.P."/>
            <person name="Pitluck S."/>
            <person name="Pritham E.J."/>
            <person name="Rechtsteiner A."/>
            <person name="Rho M."/>
            <person name="Rogozin I.B."/>
            <person name="Sakarya O."/>
            <person name="Salamov A."/>
            <person name="Schaack S."/>
            <person name="Shapiro H."/>
            <person name="Shiga Y."/>
            <person name="Skalitzky C."/>
            <person name="Smith Z."/>
            <person name="Souvorov A."/>
            <person name="Sung W."/>
            <person name="Tang Z."/>
            <person name="Tsuchiya D."/>
            <person name="Tu H."/>
            <person name="Vos H."/>
            <person name="Wang M."/>
            <person name="Wolf Y.I."/>
            <person name="Yamagata H."/>
            <person name="Yamada T."/>
            <person name="Ye Y."/>
            <person name="Shaw J.R."/>
            <person name="Andrews J."/>
            <person name="Crease T.J."/>
            <person name="Tang H."/>
            <person name="Lucas S.M."/>
            <person name="Robertson H.M."/>
            <person name="Bork P."/>
            <person name="Koonin E.V."/>
            <person name="Zdobnov E.M."/>
            <person name="Grigoriev I.V."/>
            <person name="Lynch M."/>
            <person name="Boore J.L."/>
        </authorList>
    </citation>
    <scope>NUCLEOTIDE SEQUENCE [LARGE SCALE GENOMIC DNA]</scope>
</reference>
<name>E9GB65_DAPPU</name>
<dbReference type="OrthoDB" id="6349658at2759"/>
<evidence type="ECO:0000259" key="2">
    <source>
        <dbReference type="Pfam" id="PF00024"/>
    </source>
</evidence>
<gene>
    <name evidence="4" type="ORF">DAPPUDRAFT_315892</name>
</gene>
<dbReference type="Proteomes" id="UP000000305">
    <property type="component" value="Unassembled WGS sequence"/>
</dbReference>
<dbReference type="InterPro" id="IPR003609">
    <property type="entry name" value="Pan_app"/>
</dbReference>
<dbReference type="Pfam" id="PF14295">
    <property type="entry name" value="PAN_4"/>
    <property type="match status" value="1"/>
</dbReference>
<dbReference type="EMBL" id="GL732537">
    <property type="protein sequence ID" value="EFX83417.1"/>
    <property type="molecule type" value="Genomic_DNA"/>
</dbReference>
<accession>E9GB65</accession>
<evidence type="ECO:0000313" key="5">
    <source>
        <dbReference type="Proteomes" id="UP000000305"/>
    </source>
</evidence>
<dbReference type="HOGENOM" id="CLU_1020334_0_0_1"/>
<dbReference type="AlphaFoldDB" id="E9GB65"/>
<proteinExistence type="predicted"/>
<sequence>MAKPSVSLLFAVLYVATGFCQVRSDESGDGDLIANATTSMTSNLTSESNNDSSPIDEDFPGIFIINNSGGFSQIGGTSLASGVANGPGNGISGGGTVQVTNTNNLGEHFNNGEGGVKWNLNCDFPGNNIGQIESSGEECGGICVANLECTHFSRPDNGVCYMKKATLTTSPTNINGGMCGFVPWRTEYFDGRKNWNDGEGGVKWLRNCDFPGHDIGRQAVSGEECGGACKANPECTHFHHPDDDGYCYLKKASLTTRRKPINGGMCGIVPWRL</sequence>
<dbReference type="Pfam" id="PF00024">
    <property type="entry name" value="PAN_1"/>
    <property type="match status" value="1"/>
</dbReference>
<organism evidence="4 5">
    <name type="scientific">Daphnia pulex</name>
    <name type="common">Water flea</name>
    <dbReference type="NCBI Taxonomy" id="6669"/>
    <lineage>
        <taxon>Eukaryota</taxon>
        <taxon>Metazoa</taxon>
        <taxon>Ecdysozoa</taxon>
        <taxon>Arthropoda</taxon>
        <taxon>Crustacea</taxon>
        <taxon>Branchiopoda</taxon>
        <taxon>Diplostraca</taxon>
        <taxon>Cladocera</taxon>
        <taxon>Anomopoda</taxon>
        <taxon>Daphniidae</taxon>
        <taxon>Daphnia</taxon>
    </lineage>
</organism>
<dbReference type="Gene3D" id="3.50.4.10">
    <property type="entry name" value="Hepatocyte Growth Factor"/>
    <property type="match status" value="2"/>
</dbReference>
<protein>
    <recommendedName>
        <fullName evidence="2 3">Apple domain-containing protein</fullName>
    </recommendedName>
</protein>
<dbReference type="InParanoid" id="E9GB65"/>
<dbReference type="PhylomeDB" id="E9GB65"/>
<dbReference type="KEGG" id="dpx:DAPPUDRAFT_315892"/>